<protein>
    <submittedName>
        <fullName evidence="1">Uncharacterized protein</fullName>
    </submittedName>
</protein>
<dbReference type="AlphaFoldDB" id="I2C8L3"/>
<evidence type="ECO:0000313" key="2">
    <source>
        <dbReference type="Proteomes" id="UP000002878"/>
    </source>
</evidence>
<gene>
    <name evidence="1" type="ORF">MUS_3099</name>
</gene>
<sequence length="46" mass="5426">MPDNILFMTSLISYEIRTVYAYVCIKSLFNRTEYLTSMSEGQRKIV</sequence>
<dbReference type="EMBL" id="CP003332">
    <property type="protein sequence ID" value="AFJ62987.1"/>
    <property type="molecule type" value="Genomic_DNA"/>
</dbReference>
<dbReference type="KEGG" id="bqy:MUS_3099"/>
<evidence type="ECO:0000313" key="1">
    <source>
        <dbReference type="EMBL" id="AFJ62987.1"/>
    </source>
</evidence>
<dbReference type="Proteomes" id="UP000002878">
    <property type="component" value="Chromosome"/>
</dbReference>
<accession>I2C8L3</accession>
<proteinExistence type="predicted"/>
<reference evidence="1 2" key="1">
    <citation type="journal article" date="2012" name="J. Biotechnol.">
        <title>Genome sequence of the plant growth promoting strain Bacillus amyloliquefaciens subsp. plantarum B9601-Y2 and expression of mersacidin and other secondary metabolites.</title>
        <authorList>
            <person name="He P."/>
            <person name="Hao K."/>
            <person name="Blom J."/>
            <person name="Ruckert C."/>
            <person name="Vater J."/>
            <person name="Mao Z."/>
            <person name="Wu Y."/>
            <person name="Hou M."/>
            <person name="He P."/>
            <person name="He Y."/>
            <person name="Borriss R."/>
        </authorList>
    </citation>
    <scope>NUCLEOTIDE SEQUENCE [LARGE SCALE GENOMIC DNA]</scope>
    <source>
        <strain evidence="1">Y2</strain>
    </source>
</reference>
<dbReference type="HOGENOM" id="CLU_3179708_0_0_9"/>
<dbReference type="PATRIC" id="fig|1126211.3.peg.2945"/>
<name>I2C8L3_BACAY</name>
<organism evidence="1 2">
    <name type="scientific">Bacillus amyloliquefaciens (strain Y2)</name>
    <name type="common">Bacillus amyloliquefaciens subsp. plantarum (strain B9601-Y2)</name>
    <dbReference type="NCBI Taxonomy" id="1155777"/>
    <lineage>
        <taxon>Bacteria</taxon>
        <taxon>Bacillati</taxon>
        <taxon>Bacillota</taxon>
        <taxon>Bacilli</taxon>
        <taxon>Bacillales</taxon>
        <taxon>Bacillaceae</taxon>
        <taxon>Bacillus</taxon>
        <taxon>Bacillus amyloliquefaciens group</taxon>
    </lineage>
</organism>